<dbReference type="OrthoDB" id="5061044at2"/>
<keyword evidence="2" id="KW-1185">Reference proteome</keyword>
<dbReference type="RefSeq" id="WP_073825293.1">
    <property type="nucleotide sequence ID" value="NZ_MQVS01000009.1"/>
</dbReference>
<evidence type="ECO:0000313" key="2">
    <source>
        <dbReference type="Proteomes" id="UP000185612"/>
    </source>
</evidence>
<dbReference type="STRING" id="52770.BSZ40_08570"/>
<organism evidence="1 2">
    <name type="scientific">Buchananella hordeovulneris</name>
    <dbReference type="NCBI Taxonomy" id="52770"/>
    <lineage>
        <taxon>Bacteria</taxon>
        <taxon>Bacillati</taxon>
        <taxon>Actinomycetota</taxon>
        <taxon>Actinomycetes</taxon>
        <taxon>Actinomycetales</taxon>
        <taxon>Actinomycetaceae</taxon>
        <taxon>Buchananella</taxon>
    </lineage>
</organism>
<accession>A0A1Q5PUE9</accession>
<dbReference type="EMBL" id="MQVS01000009">
    <property type="protein sequence ID" value="OKL51136.1"/>
    <property type="molecule type" value="Genomic_DNA"/>
</dbReference>
<name>A0A1Q5PUE9_9ACTO</name>
<dbReference type="Proteomes" id="UP000185612">
    <property type="component" value="Unassembled WGS sequence"/>
</dbReference>
<dbReference type="InParanoid" id="A0A1Q5PUE9"/>
<proteinExistence type="predicted"/>
<comment type="caution">
    <text evidence="1">The sequence shown here is derived from an EMBL/GenBank/DDBJ whole genome shotgun (WGS) entry which is preliminary data.</text>
</comment>
<dbReference type="AlphaFoldDB" id="A0A1Q5PUE9"/>
<evidence type="ECO:0000313" key="1">
    <source>
        <dbReference type="EMBL" id="OKL51136.1"/>
    </source>
</evidence>
<gene>
    <name evidence="1" type="ORF">BSZ40_08570</name>
</gene>
<protein>
    <submittedName>
        <fullName evidence="1">Uncharacterized protein</fullName>
    </submittedName>
</protein>
<reference evidence="2" key="1">
    <citation type="submission" date="2016-12" db="EMBL/GenBank/DDBJ databases">
        <authorList>
            <person name="Meng X."/>
        </authorList>
    </citation>
    <scope>NUCLEOTIDE SEQUENCE [LARGE SCALE GENOMIC DNA]</scope>
    <source>
        <strain evidence="2">DSM 20732</strain>
    </source>
</reference>
<sequence>MGKAISPEAIGKLKQAAIDAYMRDQDFMVIGNEYVYRLESTFVTDRVTRPNEAGIGGGHRTYTNTMPNQGGILKQENDELVAHFDTIRYNIDAVVTPWVDLPEVSEISAVESAFQEFLDQLRPDEDAAVAGTPVTAGDNKGETNLQLPPLTSSDVTAVVWSDLRQMGGEEKWRGETFATFQAKYVSRAQVVAGNLFNAFKSCGGVIAAELGMFEGTRVCLPQLMEDAIGGFAEGGGVDGVAVAEGILNVGRIAKGVVEAFFKKNPWALIDAGAAAKELVTAIVQGAGANVAGGGSYEAGMARLQAIFSGLNEEISHIETACENHLKGLVRRAGANPANFDIQVMALNAEGVERDRQRESKHVAKGGIAIDTSAARVTGSVHMPAVADTLQAMHDRALGINPRPAITRHASVGVGAVGISGGYWDTMWYFLDYLKELADEMRVGGANLVAACNAFDENEQANVDILNKTAAEVVER</sequence>